<dbReference type="Pfam" id="PF20266">
    <property type="entry name" value="Mab-21_C"/>
    <property type="match status" value="1"/>
</dbReference>
<keyword evidence="1" id="KW-0802">TPR repeat</keyword>
<dbReference type="PROSITE" id="PS50005">
    <property type="entry name" value="TPR"/>
    <property type="match status" value="1"/>
</dbReference>
<evidence type="ECO:0000256" key="1">
    <source>
        <dbReference type="PROSITE-ProRule" id="PRU00339"/>
    </source>
</evidence>
<evidence type="ECO:0000259" key="2">
    <source>
        <dbReference type="Pfam" id="PF20266"/>
    </source>
</evidence>
<feature type="domain" description="Mab-21-like HhH/H2TH-like" evidence="2">
    <location>
        <begin position="341"/>
        <end position="429"/>
    </location>
</feature>
<dbReference type="Gene3D" id="1.10.1410.40">
    <property type="match status" value="1"/>
</dbReference>
<keyword evidence="4" id="KW-1185">Reference proteome</keyword>
<dbReference type="EMBL" id="JAIWYP010000010">
    <property type="protein sequence ID" value="KAH3748711.1"/>
    <property type="molecule type" value="Genomic_DNA"/>
</dbReference>
<dbReference type="Proteomes" id="UP000828390">
    <property type="component" value="Unassembled WGS sequence"/>
</dbReference>
<reference evidence="3" key="2">
    <citation type="submission" date="2020-11" db="EMBL/GenBank/DDBJ databases">
        <authorList>
            <person name="McCartney M.A."/>
            <person name="Auch B."/>
            <person name="Kono T."/>
            <person name="Mallez S."/>
            <person name="Becker A."/>
            <person name="Gohl D.M."/>
            <person name="Silverstein K.A.T."/>
            <person name="Koren S."/>
            <person name="Bechman K.B."/>
            <person name="Herman A."/>
            <person name="Abrahante J.E."/>
            <person name="Garbe J."/>
        </authorList>
    </citation>
    <scope>NUCLEOTIDE SEQUENCE</scope>
    <source>
        <strain evidence="3">Duluth1</strain>
        <tissue evidence="3">Whole animal</tissue>
    </source>
</reference>
<dbReference type="InterPro" id="IPR046906">
    <property type="entry name" value="Mab-21_HhH/H2TH-like"/>
</dbReference>
<dbReference type="InterPro" id="IPR024810">
    <property type="entry name" value="MAB21L/cGLR"/>
</dbReference>
<gene>
    <name evidence="3" type="ORF">DPMN_183161</name>
</gene>
<dbReference type="PANTHER" id="PTHR10656">
    <property type="entry name" value="CELL FATE DETERMINING PROTEIN MAB21-RELATED"/>
    <property type="match status" value="1"/>
</dbReference>
<protein>
    <recommendedName>
        <fullName evidence="2">Mab-21-like HhH/H2TH-like domain-containing protein</fullName>
    </recommendedName>
</protein>
<sequence>MSGLLRLSPGYFRQNRTRLENMEEEHDTKDGMVECLPGIPVLHRDAGTRSKVQFSSSKIKYGVRRAYINLDPSRQSNNRRDRHLVTSFQIPEHFPALSILLSDQLDDIGGRKCTVMKRRVTYLRRERVETFQAHLDGFDSACFHFGSQSEGTTTPGLNSDIDLLRSYNRPNIMTDWRDWKAGMSNLLMLHDYTTPPQQYLLQVIRRDTPEPETRLCDDRYVRKDSWQVLFSSEQWKKETEQQIKDHGEITKQGPSVSSVPNWDIVNAFHVCQPLPEIQHWIERCIGRHWPPAQLLEAARVAPSFLVPVGHHDSDFKREEWRLSPNLIERMLMFSFNMIQIKCYIVLKLIKQSLFKKMVGECITSFHCKTVMFYTIERTHPSLWMEDNLMFLILLCLQVLRKWLRLGSLPHYIIEGVNLFDGKLSVVQQRRLLQYVNFLIKNNLQDLFHINIDKLGYRLQGCGIRHIGQAGGVLRRICVNKSISLMLTFERLERFLIYLRNITYNVQNPNAFIEQNINSKLRTCFEHSRNPQLKKAALEYINHLYALRNSMQSSKCLRLRNHVFSVIIRRFKYSLNMDVASNRLKLASVLYCCGHLQAAVRVLEDVERSYHSKVKAVCGCIRIVGDRDLQVFANMISDNCDNKFCEQQIAFCVKFVREEAYCAPYILWFEINRNMTEEEVAQKESVNKRWMNSAEVAALPFLHYLQYLTYGGLGERDKQLHAFGILEAYICDPRNNINMYHDETALNLLGHCYEMEGYYEGALHYYEASLRRRDTNNAANWHVQRVQRLISNFE</sequence>
<dbReference type="PANTHER" id="PTHR10656:SF69">
    <property type="entry name" value="MAB-21-LIKE HHH_H2TH-LIKE DOMAIN-CONTAINING PROTEIN"/>
    <property type="match status" value="1"/>
</dbReference>
<dbReference type="AlphaFoldDB" id="A0A9D4DH33"/>
<proteinExistence type="predicted"/>
<reference evidence="3" key="1">
    <citation type="journal article" date="2019" name="bioRxiv">
        <title>The Genome of the Zebra Mussel, Dreissena polymorpha: A Resource for Invasive Species Research.</title>
        <authorList>
            <person name="McCartney M.A."/>
            <person name="Auch B."/>
            <person name="Kono T."/>
            <person name="Mallez S."/>
            <person name="Zhang Y."/>
            <person name="Obille A."/>
            <person name="Becker A."/>
            <person name="Abrahante J.E."/>
            <person name="Garbe J."/>
            <person name="Badalamenti J.P."/>
            <person name="Herman A."/>
            <person name="Mangelson H."/>
            <person name="Liachko I."/>
            <person name="Sullivan S."/>
            <person name="Sone E.D."/>
            <person name="Koren S."/>
            <person name="Silverstein K.A.T."/>
            <person name="Beckman K.B."/>
            <person name="Gohl D.M."/>
        </authorList>
    </citation>
    <scope>NUCLEOTIDE SEQUENCE</scope>
    <source>
        <strain evidence="3">Duluth1</strain>
        <tissue evidence="3">Whole animal</tissue>
    </source>
</reference>
<accession>A0A9D4DH33</accession>
<dbReference type="SMART" id="SM01265">
    <property type="entry name" value="Mab-21"/>
    <property type="match status" value="1"/>
</dbReference>
<evidence type="ECO:0000313" key="3">
    <source>
        <dbReference type="EMBL" id="KAH3748711.1"/>
    </source>
</evidence>
<dbReference type="InterPro" id="IPR019734">
    <property type="entry name" value="TPR_rpt"/>
</dbReference>
<comment type="caution">
    <text evidence="3">The sequence shown here is derived from an EMBL/GenBank/DDBJ whole genome shotgun (WGS) entry which is preliminary data.</text>
</comment>
<evidence type="ECO:0000313" key="4">
    <source>
        <dbReference type="Proteomes" id="UP000828390"/>
    </source>
</evidence>
<feature type="repeat" description="TPR" evidence="1">
    <location>
        <begin position="742"/>
        <end position="775"/>
    </location>
</feature>
<organism evidence="3 4">
    <name type="scientific">Dreissena polymorpha</name>
    <name type="common">Zebra mussel</name>
    <name type="synonym">Mytilus polymorpha</name>
    <dbReference type="NCBI Taxonomy" id="45954"/>
    <lineage>
        <taxon>Eukaryota</taxon>
        <taxon>Metazoa</taxon>
        <taxon>Spiralia</taxon>
        <taxon>Lophotrochozoa</taxon>
        <taxon>Mollusca</taxon>
        <taxon>Bivalvia</taxon>
        <taxon>Autobranchia</taxon>
        <taxon>Heteroconchia</taxon>
        <taxon>Euheterodonta</taxon>
        <taxon>Imparidentia</taxon>
        <taxon>Neoheterodontei</taxon>
        <taxon>Myida</taxon>
        <taxon>Dreissenoidea</taxon>
        <taxon>Dreissenidae</taxon>
        <taxon>Dreissena</taxon>
    </lineage>
</organism>
<name>A0A9D4DH33_DREPO</name>